<evidence type="ECO:0000313" key="2">
    <source>
        <dbReference type="Proteomes" id="UP001162164"/>
    </source>
</evidence>
<accession>A0ABQ9JTZ0</accession>
<dbReference type="Proteomes" id="UP001162164">
    <property type="component" value="Unassembled WGS sequence"/>
</dbReference>
<gene>
    <name evidence="1" type="ORF">NQ317_007391</name>
</gene>
<dbReference type="EMBL" id="JAPWTJ010000162">
    <property type="protein sequence ID" value="KAJ8981805.1"/>
    <property type="molecule type" value="Genomic_DNA"/>
</dbReference>
<organism evidence="1 2">
    <name type="scientific">Molorchus minor</name>
    <dbReference type="NCBI Taxonomy" id="1323400"/>
    <lineage>
        <taxon>Eukaryota</taxon>
        <taxon>Metazoa</taxon>
        <taxon>Ecdysozoa</taxon>
        <taxon>Arthropoda</taxon>
        <taxon>Hexapoda</taxon>
        <taxon>Insecta</taxon>
        <taxon>Pterygota</taxon>
        <taxon>Neoptera</taxon>
        <taxon>Endopterygota</taxon>
        <taxon>Coleoptera</taxon>
        <taxon>Polyphaga</taxon>
        <taxon>Cucujiformia</taxon>
        <taxon>Chrysomeloidea</taxon>
        <taxon>Cerambycidae</taxon>
        <taxon>Lamiinae</taxon>
        <taxon>Monochamini</taxon>
        <taxon>Molorchus</taxon>
    </lineage>
</organism>
<evidence type="ECO:0000313" key="1">
    <source>
        <dbReference type="EMBL" id="KAJ8981805.1"/>
    </source>
</evidence>
<protein>
    <submittedName>
        <fullName evidence="1">Uncharacterized protein</fullName>
    </submittedName>
</protein>
<reference evidence="1" key="1">
    <citation type="journal article" date="2023" name="Insect Mol. Biol.">
        <title>Genome sequencing provides insights into the evolution of gene families encoding plant cell wall-degrading enzymes in longhorned beetles.</title>
        <authorList>
            <person name="Shin N.R."/>
            <person name="Okamura Y."/>
            <person name="Kirsch R."/>
            <person name="Pauchet Y."/>
        </authorList>
    </citation>
    <scope>NUCLEOTIDE SEQUENCE</scope>
    <source>
        <strain evidence="1">MMC_N1</strain>
    </source>
</reference>
<comment type="caution">
    <text evidence="1">The sequence shown here is derived from an EMBL/GenBank/DDBJ whole genome shotgun (WGS) entry which is preliminary data.</text>
</comment>
<sequence length="72" mass="7944">MKVGEMTGFNIAIFLTEEISISTVGRLSPSAFNIDLAPMSGSSSDKRLRCGNQPIGNELLLHVTVRRKFYID</sequence>
<name>A0ABQ9JTZ0_9CUCU</name>
<keyword evidence="2" id="KW-1185">Reference proteome</keyword>
<proteinExistence type="predicted"/>